<dbReference type="Gene3D" id="3.30.565.60">
    <property type="match status" value="1"/>
</dbReference>
<reference evidence="3" key="1">
    <citation type="submission" date="2017-09" db="EMBL/GenBank/DDBJ databases">
        <title>Depth-based differentiation of microbial function through sediment-hosted aquifers and enrichment of novel symbionts in the deep terrestrial subsurface.</title>
        <authorList>
            <person name="Probst A.J."/>
            <person name="Ladd B."/>
            <person name="Jarett J.K."/>
            <person name="Geller-Mcgrath D.E."/>
            <person name="Sieber C.M.K."/>
            <person name="Emerson J.B."/>
            <person name="Anantharaman K."/>
            <person name="Thomas B.C."/>
            <person name="Malmstrom R."/>
            <person name="Stieglmeier M."/>
            <person name="Klingl A."/>
            <person name="Woyke T."/>
            <person name="Ryan C.M."/>
            <person name="Banfield J.F."/>
        </authorList>
    </citation>
    <scope>NUCLEOTIDE SEQUENCE [LARGE SCALE GENOMIC DNA]</scope>
</reference>
<evidence type="ECO:0000259" key="1">
    <source>
        <dbReference type="Pfam" id="PF04326"/>
    </source>
</evidence>
<dbReference type="EMBL" id="PFMR01000095">
    <property type="protein sequence ID" value="PIZ17670.1"/>
    <property type="molecule type" value="Genomic_DNA"/>
</dbReference>
<dbReference type="AlphaFoldDB" id="A0A2M7SDX2"/>
<dbReference type="PANTHER" id="PTHR30595:SF6">
    <property type="entry name" value="SCHLAFEN ALBA-2 DOMAIN-CONTAINING PROTEIN"/>
    <property type="match status" value="1"/>
</dbReference>
<feature type="domain" description="Schlafen AlbA-2" evidence="1">
    <location>
        <begin position="14"/>
        <end position="117"/>
    </location>
</feature>
<name>A0A2M7SDX2_9BACT</name>
<dbReference type="InterPro" id="IPR038461">
    <property type="entry name" value="Schlafen_AlbA_2_dom_sf"/>
</dbReference>
<sequence>MNEKELKMILEEGEGYKIEFKESLSGIDKEMVSFANSSGGRIFLGITDDSKIKGFAASNRLKSQIQDIASNCRPKVQIAFEKFENILIITVREGSDKPYECSEGFFKRLGPNSQKMTRNEIVDLFKSEGKIRFDELMEPGFNYPGDYDKNKLTEFIELGGLSKTAGSERILLSLNVSTRQRGNLHFNNSGILFFAKNPQSFIPWSVFTVVLFKDKQGTDVIDRKEVKGSLFEIVEGVMNFTRMYTKVAYRFTGKPQREEIYEYPFEAVREAVINSVMHKDYFEHGHNNILKFFPDKISIENIWRKPRHFILGRTVFRRNQVIADLFSRIHFGEKLGSGMQRIKEICKKDHSPLPKMVLLQMLSYNRINSINAL</sequence>
<protein>
    <recommendedName>
        <fullName evidence="1">Schlafen AlbA-2 domain-containing protein</fullName>
    </recommendedName>
</protein>
<dbReference type="PANTHER" id="PTHR30595">
    <property type="entry name" value="GLPR-RELATED TRANSCRIPTIONAL REPRESSOR"/>
    <property type="match status" value="1"/>
</dbReference>
<dbReference type="InterPro" id="IPR007421">
    <property type="entry name" value="Schlafen_AlbA_2_dom"/>
</dbReference>
<evidence type="ECO:0000313" key="3">
    <source>
        <dbReference type="Proteomes" id="UP000229307"/>
    </source>
</evidence>
<dbReference type="Proteomes" id="UP000229307">
    <property type="component" value="Unassembled WGS sequence"/>
</dbReference>
<proteinExistence type="predicted"/>
<dbReference type="InterPro" id="IPR038475">
    <property type="entry name" value="RecG_C_sf"/>
</dbReference>
<comment type="caution">
    <text evidence="2">The sequence shown here is derived from an EMBL/GenBank/DDBJ whole genome shotgun (WGS) entry which is preliminary data.</text>
</comment>
<gene>
    <name evidence="2" type="ORF">COY52_03445</name>
</gene>
<dbReference type="Pfam" id="PF04326">
    <property type="entry name" value="SLFN_AlbA_2"/>
    <property type="match status" value="1"/>
</dbReference>
<dbReference type="Pfam" id="PF13749">
    <property type="entry name" value="HATPase_c_4"/>
    <property type="match status" value="1"/>
</dbReference>
<accession>A0A2M7SDX2</accession>
<organism evidence="2 3">
    <name type="scientific">Candidatus Desantisbacteria bacterium CG_4_10_14_0_8_um_filter_48_22</name>
    <dbReference type="NCBI Taxonomy" id="1974543"/>
    <lineage>
        <taxon>Bacteria</taxon>
        <taxon>Candidatus Desantisiibacteriota</taxon>
    </lineage>
</organism>
<evidence type="ECO:0000313" key="2">
    <source>
        <dbReference type="EMBL" id="PIZ17670.1"/>
    </source>
</evidence>
<dbReference type="Gene3D" id="3.30.950.30">
    <property type="entry name" value="Schlafen, AAA domain"/>
    <property type="match status" value="1"/>
</dbReference>